<feature type="compositionally biased region" description="Basic and acidic residues" evidence="1">
    <location>
        <begin position="317"/>
        <end position="330"/>
    </location>
</feature>
<dbReference type="GO" id="GO:0005543">
    <property type="term" value="F:phospholipid binding"/>
    <property type="evidence" value="ECO:0007669"/>
    <property type="project" value="TreeGrafter"/>
</dbReference>
<dbReference type="STRING" id="188477.A0A433T0L2"/>
<dbReference type="FunFam" id="1.25.40.90:FF:000006">
    <property type="entry name" value="Clathrin interactor 1"/>
    <property type="match status" value="1"/>
</dbReference>
<protein>
    <recommendedName>
        <fullName evidence="2">ENTH domain-containing protein</fullName>
    </recommendedName>
</protein>
<dbReference type="SUPFAM" id="SSF48464">
    <property type="entry name" value="ENTH/VHS domain"/>
    <property type="match status" value="1"/>
</dbReference>
<dbReference type="GO" id="GO:0005886">
    <property type="term" value="C:plasma membrane"/>
    <property type="evidence" value="ECO:0007669"/>
    <property type="project" value="TreeGrafter"/>
</dbReference>
<evidence type="ECO:0000313" key="3">
    <source>
        <dbReference type="EMBL" id="RUS75093.1"/>
    </source>
</evidence>
<organism evidence="3 4">
    <name type="scientific">Elysia chlorotica</name>
    <name type="common">Eastern emerald elysia</name>
    <name type="synonym">Sea slug</name>
    <dbReference type="NCBI Taxonomy" id="188477"/>
    <lineage>
        <taxon>Eukaryota</taxon>
        <taxon>Metazoa</taxon>
        <taxon>Spiralia</taxon>
        <taxon>Lophotrochozoa</taxon>
        <taxon>Mollusca</taxon>
        <taxon>Gastropoda</taxon>
        <taxon>Heterobranchia</taxon>
        <taxon>Euthyneura</taxon>
        <taxon>Panpulmonata</taxon>
        <taxon>Sacoglossa</taxon>
        <taxon>Placobranchoidea</taxon>
        <taxon>Plakobranchidae</taxon>
        <taxon>Elysia</taxon>
    </lineage>
</organism>
<reference evidence="3 4" key="1">
    <citation type="submission" date="2019-01" db="EMBL/GenBank/DDBJ databases">
        <title>A draft genome assembly of the solar-powered sea slug Elysia chlorotica.</title>
        <authorList>
            <person name="Cai H."/>
            <person name="Li Q."/>
            <person name="Fang X."/>
            <person name="Li J."/>
            <person name="Curtis N.E."/>
            <person name="Altenburger A."/>
            <person name="Shibata T."/>
            <person name="Feng M."/>
            <person name="Maeda T."/>
            <person name="Schwartz J.A."/>
            <person name="Shigenobu S."/>
            <person name="Lundholm N."/>
            <person name="Nishiyama T."/>
            <person name="Yang H."/>
            <person name="Hasebe M."/>
            <person name="Li S."/>
            <person name="Pierce S.K."/>
            <person name="Wang J."/>
        </authorList>
    </citation>
    <scope>NUCLEOTIDE SEQUENCE [LARGE SCALE GENOMIC DNA]</scope>
    <source>
        <strain evidence="3">EC2010</strain>
        <tissue evidence="3">Whole organism of an adult</tissue>
    </source>
</reference>
<evidence type="ECO:0000259" key="2">
    <source>
        <dbReference type="PROSITE" id="PS50942"/>
    </source>
</evidence>
<dbReference type="GO" id="GO:0005768">
    <property type="term" value="C:endosome"/>
    <property type="evidence" value="ECO:0007669"/>
    <property type="project" value="TreeGrafter"/>
</dbReference>
<name>A0A433T0L2_ELYCH</name>
<accession>A0A433T0L2</accession>
<dbReference type="AlphaFoldDB" id="A0A433T0L2"/>
<dbReference type="GO" id="GO:0030125">
    <property type="term" value="C:clathrin vesicle coat"/>
    <property type="evidence" value="ECO:0007669"/>
    <property type="project" value="TreeGrafter"/>
</dbReference>
<dbReference type="InterPro" id="IPR008942">
    <property type="entry name" value="ENTH_VHS"/>
</dbReference>
<feature type="compositionally biased region" description="Polar residues" evidence="1">
    <location>
        <begin position="419"/>
        <end position="458"/>
    </location>
</feature>
<feature type="non-terminal residue" evidence="3">
    <location>
        <position position="1"/>
    </location>
</feature>
<keyword evidence="4" id="KW-1185">Reference proteome</keyword>
<dbReference type="PANTHER" id="PTHR12276:SF45">
    <property type="entry name" value="CLATHRIN INTERACTOR 1"/>
    <property type="match status" value="1"/>
</dbReference>
<dbReference type="CDD" id="cd16989">
    <property type="entry name" value="ENTH_EpsinR"/>
    <property type="match status" value="1"/>
</dbReference>
<dbReference type="PANTHER" id="PTHR12276">
    <property type="entry name" value="EPSIN/ENT-RELATED"/>
    <property type="match status" value="1"/>
</dbReference>
<dbReference type="GO" id="GO:0006897">
    <property type="term" value="P:endocytosis"/>
    <property type="evidence" value="ECO:0007669"/>
    <property type="project" value="TreeGrafter"/>
</dbReference>
<gene>
    <name evidence="3" type="ORF">EGW08_017147</name>
</gene>
<feature type="compositionally biased region" description="Basic and acidic residues" evidence="1">
    <location>
        <begin position="290"/>
        <end position="308"/>
    </location>
</feature>
<sequence>RPIGKWRSSYQAYPNFSQSKSIRFILGSNLHLFKIHLHCDTSSQKMLNASMWKLRELTDKVTNVVMNYSEVETKVREATNEDAWGPHGTLMKEIAQYTFTYEHFPEVMGMLWKRMLHENKKNWRRVYKSLILLTYLIKNGSERVVTSTREHIYDLRGLENYSFTDEQGKDQGLNVRHKVKELLDFIQDDDRLRDERKKAKKTKDKYVGVSSEAMSFGGASMYSDRYDEEPRGYRDRAANSKTMDEIDDWDNGRKSVVSEAIDKAKDFWNRAQGKQYPDDMYGYGEDERYDEDRGSARRERPDRGRYDFKDDDEEYTSVERTHTTKTEKITTNRRSRSTGKKLDLGAASSFGKDGDTQSQTSTVDSTPNLFDLGDTSSGQESFADFSNFQSAGNGNDDFNPRGNAIQASANGNDFGDFAQFSSNTTKPRTPSSSGFADFSQLNSSSSTVPAQSDLSGLTPTPAAHASNVSGTSSNELFDIFSSPAPTAAAPAMTPMQPNMGMMGMPMQGMGLSASSGMPVQSVGMSTTSVGMSVQNMGMPSSPMSMQPQGMGMQSQGVGMMPGLMPMSGMQNMNMMGQPMMMQQPGMMTPMMGMNSGMSPNMQVKSEASVTQNQSSSSSFGTMGQNIQKANTWTDATSKVNISLDGLNSSSKLQKSNSQGPPLNQMGTQPIPTGIIWYPEMYAGMGMMTPGMAGINQGMTNMSLQSPTSSGPIIGPAMQMRPGMGMMSQPGMMSGPMGMQMTMSSNMSGSASFQQKADTAFAAFGNLKN</sequence>
<feature type="compositionally biased region" description="Polar residues" evidence="1">
    <location>
        <begin position="374"/>
        <end position="393"/>
    </location>
</feature>
<dbReference type="Proteomes" id="UP000271974">
    <property type="component" value="Unassembled WGS sequence"/>
</dbReference>
<dbReference type="PROSITE" id="PS50942">
    <property type="entry name" value="ENTH"/>
    <property type="match status" value="1"/>
</dbReference>
<dbReference type="InterPro" id="IPR013809">
    <property type="entry name" value="ENTH"/>
</dbReference>
<dbReference type="GO" id="GO:0030276">
    <property type="term" value="F:clathrin binding"/>
    <property type="evidence" value="ECO:0007669"/>
    <property type="project" value="TreeGrafter"/>
</dbReference>
<feature type="domain" description="ENTH" evidence="2">
    <location>
        <begin position="63"/>
        <end position="196"/>
    </location>
</feature>
<dbReference type="Pfam" id="PF01417">
    <property type="entry name" value="ENTH"/>
    <property type="match status" value="1"/>
</dbReference>
<evidence type="ECO:0000313" key="4">
    <source>
        <dbReference type="Proteomes" id="UP000271974"/>
    </source>
</evidence>
<dbReference type="EMBL" id="RQTK01000772">
    <property type="protein sequence ID" value="RUS75093.1"/>
    <property type="molecule type" value="Genomic_DNA"/>
</dbReference>
<dbReference type="Gene3D" id="1.25.40.90">
    <property type="match status" value="1"/>
</dbReference>
<feature type="region of interest" description="Disordered" evidence="1">
    <location>
        <begin position="274"/>
        <end position="470"/>
    </location>
</feature>
<dbReference type="SMART" id="SM00273">
    <property type="entry name" value="ENTH"/>
    <property type="match status" value="1"/>
</dbReference>
<comment type="caution">
    <text evidence="3">The sequence shown here is derived from an EMBL/GenBank/DDBJ whole genome shotgun (WGS) entry which is preliminary data.</text>
</comment>
<feature type="compositionally biased region" description="Low complexity" evidence="1">
    <location>
        <begin position="356"/>
        <end position="366"/>
    </location>
</feature>
<proteinExistence type="predicted"/>
<evidence type="ECO:0000256" key="1">
    <source>
        <dbReference type="SAM" id="MobiDB-lite"/>
    </source>
</evidence>
<dbReference type="OrthoDB" id="4033880at2759"/>